<keyword evidence="1" id="KW-0812">Transmembrane</keyword>
<dbReference type="EMBL" id="JBHSUS010000001">
    <property type="protein sequence ID" value="MFC6440881.1"/>
    <property type="molecule type" value="Genomic_DNA"/>
</dbReference>
<feature type="domain" description="HTH araC/xylS-type" evidence="2">
    <location>
        <begin position="260"/>
        <end position="347"/>
    </location>
</feature>
<feature type="transmembrane region" description="Helical" evidence="1">
    <location>
        <begin position="176"/>
        <end position="203"/>
    </location>
</feature>
<keyword evidence="4" id="KW-1185">Reference proteome</keyword>
<gene>
    <name evidence="3" type="ORF">ACFP85_12070</name>
</gene>
<protein>
    <recommendedName>
        <fullName evidence="2">HTH araC/xylS-type domain-containing protein</fullName>
    </recommendedName>
</protein>
<evidence type="ECO:0000259" key="2">
    <source>
        <dbReference type="PROSITE" id="PS01124"/>
    </source>
</evidence>
<keyword evidence="1" id="KW-0472">Membrane</keyword>
<dbReference type="PROSITE" id="PS01124">
    <property type="entry name" value="HTH_ARAC_FAMILY_2"/>
    <property type="match status" value="1"/>
</dbReference>
<name>A0ABW1XL19_9ALTE</name>
<evidence type="ECO:0000256" key="1">
    <source>
        <dbReference type="SAM" id="Phobius"/>
    </source>
</evidence>
<dbReference type="SMART" id="SM00342">
    <property type="entry name" value="HTH_ARAC"/>
    <property type="match status" value="1"/>
</dbReference>
<feature type="transmembrane region" description="Helical" evidence="1">
    <location>
        <begin position="97"/>
        <end position="116"/>
    </location>
</feature>
<accession>A0ABW1XL19</accession>
<organism evidence="3 4">
    <name type="scientific">Pseudobowmanella zhangzhouensis</name>
    <dbReference type="NCBI Taxonomy" id="1537679"/>
    <lineage>
        <taxon>Bacteria</taxon>
        <taxon>Pseudomonadati</taxon>
        <taxon>Pseudomonadota</taxon>
        <taxon>Gammaproteobacteria</taxon>
        <taxon>Alteromonadales</taxon>
        <taxon>Alteromonadaceae</taxon>
    </lineage>
</organism>
<dbReference type="Gene3D" id="1.10.10.60">
    <property type="entry name" value="Homeodomain-like"/>
    <property type="match status" value="1"/>
</dbReference>
<feature type="transmembrane region" description="Helical" evidence="1">
    <location>
        <begin position="61"/>
        <end position="85"/>
    </location>
</feature>
<sequence length="366" mass="41274">MQGQSTYSAMLLMMAALWAIPLLITWWRFDRLIHSKSLLLLCLFAPFALLDEWLISSGQYLSGGFLLGISQCLFVMLLVLCAQSVRDLCFEKQRNANVLLLLPVVFALLLLPFLTLSQSQKFSLLGLQAVPQDVSLLWLLCPGLIVLCAMGVWIMAREDVQHFHRLLPRQVADPQLYRLTPLLWGLGVNLLIVSVCLLTWTLALSGQIDAHKWLVLSKMALNAGIWLMAILLASVGAQSPLPDLRSRVRLSPTELRQLHSRIETVLEQQQAYRFLGLRIRDVASLVNASPAQIDAALASQGIRHFRGYVNGKRIRYARQRLLTSDDSVTGLTRQLGFPSERWLSDVFVSYVQRLGRLRLAYRQSQG</sequence>
<feature type="transmembrane region" description="Helical" evidence="1">
    <location>
        <begin position="6"/>
        <end position="26"/>
    </location>
</feature>
<keyword evidence="1" id="KW-1133">Transmembrane helix</keyword>
<dbReference type="RefSeq" id="WP_131258838.1">
    <property type="nucleotide sequence ID" value="NZ_JBHSUS010000001.1"/>
</dbReference>
<evidence type="ECO:0000313" key="3">
    <source>
        <dbReference type="EMBL" id="MFC6440881.1"/>
    </source>
</evidence>
<feature type="transmembrane region" description="Helical" evidence="1">
    <location>
        <begin position="136"/>
        <end position="156"/>
    </location>
</feature>
<comment type="caution">
    <text evidence="3">The sequence shown here is derived from an EMBL/GenBank/DDBJ whole genome shotgun (WGS) entry which is preliminary data.</text>
</comment>
<dbReference type="InterPro" id="IPR018060">
    <property type="entry name" value="HTH_AraC"/>
</dbReference>
<feature type="transmembrane region" description="Helical" evidence="1">
    <location>
        <begin position="223"/>
        <end position="241"/>
    </location>
</feature>
<evidence type="ECO:0000313" key="4">
    <source>
        <dbReference type="Proteomes" id="UP001596364"/>
    </source>
</evidence>
<proteinExistence type="predicted"/>
<dbReference type="Proteomes" id="UP001596364">
    <property type="component" value="Unassembled WGS sequence"/>
</dbReference>
<reference evidence="4" key="1">
    <citation type="journal article" date="2019" name="Int. J. Syst. Evol. Microbiol.">
        <title>The Global Catalogue of Microorganisms (GCM) 10K type strain sequencing project: providing services to taxonomists for standard genome sequencing and annotation.</title>
        <authorList>
            <consortium name="The Broad Institute Genomics Platform"/>
            <consortium name="The Broad Institute Genome Sequencing Center for Infectious Disease"/>
            <person name="Wu L."/>
            <person name="Ma J."/>
        </authorList>
    </citation>
    <scope>NUCLEOTIDE SEQUENCE [LARGE SCALE GENOMIC DNA]</scope>
    <source>
        <strain evidence="4">CGMCC 1.16031</strain>
    </source>
</reference>